<organism evidence="1 2">
    <name type="scientific">Pleurotus eryngii</name>
    <name type="common">Boletus of the steppes</name>
    <dbReference type="NCBI Taxonomy" id="5323"/>
    <lineage>
        <taxon>Eukaryota</taxon>
        <taxon>Fungi</taxon>
        <taxon>Dikarya</taxon>
        <taxon>Basidiomycota</taxon>
        <taxon>Agaricomycotina</taxon>
        <taxon>Agaricomycetes</taxon>
        <taxon>Agaricomycetidae</taxon>
        <taxon>Agaricales</taxon>
        <taxon>Pleurotineae</taxon>
        <taxon>Pleurotaceae</taxon>
        <taxon>Pleurotus</taxon>
    </lineage>
</organism>
<proteinExistence type="predicted"/>
<accession>A0A9P5ZQ75</accession>
<dbReference type="Proteomes" id="UP000807025">
    <property type="component" value="Unassembled WGS sequence"/>
</dbReference>
<sequence>MGPGFWIETLNDHWLYWNWQKTVGLGSLFSRWLQWAISEWDIQKASFDVFSEQQFSRVDGWKKMVVDFDIDSSRLNPYEVPTT</sequence>
<evidence type="ECO:0000313" key="1">
    <source>
        <dbReference type="EMBL" id="KAF9490695.1"/>
    </source>
</evidence>
<dbReference type="OrthoDB" id="3257768at2759"/>
<comment type="caution">
    <text evidence="1">The sequence shown here is derived from an EMBL/GenBank/DDBJ whole genome shotgun (WGS) entry which is preliminary data.</text>
</comment>
<gene>
    <name evidence="1" type="ORF">BDN71DRAFT_1349219</name>
</gene>
<dbReference type="AlphaFoldDB" id="A0A9P5ZQ75"/>
<protein>
    <submittedName>
        <fullName evidence="1">Uncharacterized protein</fullName>
    </submittedName>
</protein>
<evidence type="ECO:0000313" key="2">
    <source>
        <dbReference type="Proteomes" id="UP000807025"/>
    </source>
</evidence>
<dbReference type="EMBL" id="MU154635">
    <property type="protein sequence ID" value="KAF9490695.1"/>
    <property type="molecule type" value="Genomic_DNA"/>
</dbReference>
<keyword evidence="2" id="KW-1185">Reference proteome</keyword>
<name>A0A9P5ZQ75_PLEER</name>
<feature type="non-terminal residue" evidence="1">
    <location>
        <position position="83"/>
    </location>
</feature>
<reference evidence="1" key="1">
    <citation type="submission" date="2020-11" db="EMBL/GenBank/DDBJ databases">
        <authorList>
            <consortium name="DOE Joint Genome Institute"/>
            <person name="Ahrendt S."/>
            <person name="Riley R."/>
            <person name="Andreopoulos W."/>
            <person name="Labutti K."/>
            <person name="Pangilinan J."/>
            <person name="Ruiz-Duenas F.J."/>
            <person name="Barrasa J.M."/>
            <person name="Sanchez-Garcia M."/>
            <person name="Camarero S."/>
            <person name="Miyauchi S."/>
            <person name="Serrano A."/>
            <person name="Linde D."/>
            <person name="Babiker R."/>
            <person name="Drula E."/>
            <person name="Ayuso-Fernandez I."/>
            <person name="Pacheco R."/>
            <person name="Padilla G."/>
            <person name="Ferreira P."/>
            <person name="Barriuso J."/>
            <person name="Kellner H."/>
            <person name="Castanera R."/>
            <person name="Alfaro M."/>
            <person name="Ramirez L."/>
            <person name="Pisabarro A.G."/>
            <person name="Kuo A."/>
            <person name="Tritt A."/>
            <person name="Lipzen A."/>
            <person name="He G."/>
            <person name="Yan M."/>
            <person name="Ng V."/>
            <person name="Cullen D."/>
            <person name="Martin F."/>
            <person name="Rosso M.-N."/>
            <person name="Henrissat B."/>
            <person name="Hibbett D."/>
            <person name="Martinez A.T."/>
            <person name="Grigoriev I.V."/>
        </authorList>
    </citation>
    <scope>NUCLEOTIDE SEQUENCE</scope>
    <source>
        <strain evidence="1">ATCC 90797</strain>
    </source>
</reference>